<accession>A0A914VGP0</accession>
<keyword evidence="2" id="KW-1003">Cell membrane</keyword>
<evidence type="ECO:0000256" key="10">
    <source>
        <dbReference type="SAM" id="Phobius"/>
    </source>
</evidence>
<feature type="transmembrane region" description="Helical" evidence="10">
    <location>
        <begin position="6"/>
        <end position="24"/>
    </location>
</feature>
<feature type="transmembrane region" description="Helical" evidence="10">
    <location>
        <begin position="44"/>
        <end position="64"/>
    </location>
</feature>
<dbReference type="InterPro" id="IPR017452">
    <property type="entry name" value="GPCR_Rhodpsn_7TM"/>
</dbReference>
<evidence type="ECO:0000256" key="5">
    <source>
        <dbReference type="ARBA" id="ARBA00023040"/>
    </source>
</evidence>
<keyword evidence="3 10" id="KW-0812">Transmembrane</keyword>
<protein>
    <submittedName>
        <fullName evidence="13">G-protein coupled receptors family 1 profile domain-containing protein</fullName>
    </submittedName>
</protein>
<evidence type="ECO:0000256" key="3">
    <source>
        <dbReference type="ARBA" id="ARBA00022692"/>
    </source>
</evidence>
<name>A0A914VGP0_9BILA</name>
<dbReference type="PANTHER" id="PTHR24246:SF27">
    <property type="entry name" value="ADENOSINE RECEPTOR, ISOFORM A"/>
    <property type="match status" value="1"/>
</dbReference>
<evidence type="ECO:0000256" key="9">
    <source>
        <dbReference type="ARBA" id="ARBA00023224"/>
    </source>
</evidence>
<evidence type="ECO:0000256" key="1">
    <source>
        <dbReference type="ARBA" id="ARBA00004651"/>
    </source>
</evidence>
<dbReference type="AlphaFoldDB" id="A0A914VGP0"/>
<keyword evidence="7" id="KW-0675">Receptor</keyword>
<evidence type="ECO:0000313" key="13">
    <source>
        <dbReference type="WBParaSite" id="PSAMB.scaffold1987size26212.g15841.t1"/>
    </source>
</evidence>
<feature type="transmembrane region" description="Helical" evidence="10">
    <location>
        <begin position="169"/>
        <end position="187"/>
    </location>
</feature>
<organism evidence="12 13">
    <name type="scientific">Plectus sambesii</name>
    <dbReference type="NCBI Taxonomy" id="2011161"/>
    <lineage>
        <taxon>Eukaryota</taxon>
        <taxon>Metazoa</taxon>
        <taxon>Ecdysozoa</taxon>
        <taxon>Nematoda</taxon>
        <taxon>Chromadorea</taxon>
        <taxon>Plectida</taxon>
        <taxon>Plectina</taxon>
        <taxon>Plectoidea</taxon>
        <taxon>Plectidae</taxon>
        <taxon>Plectus</taxon>
    </lineage>
</organism>
<reference evidence="13" key="1">
    <citation type="submission" date="2022-11" db="UniProtKB">
        <authorList>
            <consortium name="WormBaseParasite"/>
        </authorList>
    </citation>
    <scope>IDENTIFICATION</scope>
</reference>
<evidence type="ECO:0000256" key="6">
    <source>
        <dbReference type="ARBA" id="ARBA00023136"/>
    </source>
</evidence>
<keyword evidence="12" id="KW-1185">Reference proteome</keyword>
<dbReference type="GO" id="GO:0005886">
    <property type="term" value="C:plasma membrane"/>
    <property type="evidence" value="ECO:0007669"/>
    <property type="project" value="UniProtKB-SubCell"/>
</dbReference>
<evidence type="ECO:0000313" key="12">
    <source>
        <dbReference type="Proteomes" id="UP000887566"/>
    </source>
</evidence>
<keyword evidence="8" id="KW-0325">Glycoprotein</keyword>
<keyword evidence="6 10" id="KW-0472">Membrane</keyword>
<feature type="transmembrane region" description="Helical" evidence="10">
    <location>
        <begin position="139"/>
        <end position="163"/>
    </location>
</feature>
<evidence type="ECO:0000256" key="4">
    <source>
        <dbReference type="ARBA" id="ARBA00022989"/>
    </source>
</evidence>
<keyword evidence="4 10" id="KW-1133">Transmembrane helix</keyword>
<dbReference type="PROSITE" id="PS50262">
    <property type="entry name" value="G_PROTEIN_RECEP_F1_2"/>
    <property type="match status" value="1"/>
</dbReference>
<dbReference type="SUPFAM" id="SSF81321">
    <property type="entry name" value="Family A G protein-coupled receptor-like"/>
    <property type="match status" value="1"/>
</dbReference>
<evidence type="ECO:0000259" key="11">
    <source>
        <dbReference type="PROSITE" id="PS50262"/>
    </source>
</evidence>
<dbReference type="Gene3D" id="1.20.1070.10">
    <property type="entry name" value="Rhodopsin 7-helix transmembrane proteins"/>
    <property type="match status" value="1"/>
</dbReference>
<keyword evidence="5" id="KW-0297">G-protein coupled receptor</keyword>
<proteinExistence type="predicted"/>
<evidence type="ECO:0000256" key="7">
    <source>
        <dbReference type="ARBA" id="ARBA00023170"/>
    </source>
</evidence>
<feature type="domain" description="G-protein coupled receptors family 1 profile" evidence="11">
    <location>
        <begin position="1"/>
        <end position="161"/>
    </location>
</feature>
<keyword evidence="9" id="KW-0807">Transducer</keyword>
<feature type="transmembrane region" description="Helical" evidence="10">
    <location>
        <begin position="96"/>
        <end position="119"/>
    </location>
</feature>
<evidence type="ECO:0000256" key="2">
    <source>
        <dbReference type="ARBA" id="ARBA00022475"/>
    </source>
</evidence>
<comment type="subcellular location">
    <subcellularLocation>
        <location evidence="1">Cell membrane</location>
        <topology evidence="1">Multi-pass membrane protein</topology>
    </subcellularLocation>
</comment>
<dbReference type="Proteomes" id="UP000887566">
    <property type="component" value="Unplaced"/>
</dbReference>
<dbReference type="WBParaSite" id="PSAMB.scaffold1987size26212.g15841.t1">
    <property type="protein sequence ID" value="PSAMB.scaffold1987size26212.g15841.t1"/>
    <property type="gene ID" value="PSAMB.scaffold1987size26212.g15841"/>
</dbReference>
<evidence type="ECO:0000256" key="8">
    <source>
        <dbReference type="ARBA" id="ARBA00023180"/>
    </source>
</evidence>
<sequence>MTPWVLMWMWAQPAASVMLVVISLDRMLAVSLPLRYYFFTARYAYRLVAVAYSVMFIPVIWWLVDSYATEPIAEVPSYCFVGHNFVPTDYPYFQKILLIATVASVFMYIPVLLMLKITLAKNRAMEDAVKYEKMKRATLALGISSFCTFIFYIIPMAIINLKLFDNLNVFYLMINFNAMCNIFIYIARFKEIRVGIKALVTCNSKVAWETVPCTINTKRAQPCLTPTTRLQRKTDQQLDFCAPKNEIVC</sequence>
<dbReference type="GO" id="GO:0004930">
    <property type="term" value="F:G protein-coupled receptor activity"/>
    <property type="evidence" value="ECO:0007669"/>
    <property type="project" value="UniProtKB-KW"/>
</dbReference>
<dbReference type="PANTHER" id="PTHR24246">
    <property type="entry name" value="OLFACTORY RECEPTOR AND ADENOSINE RECEPTOR"/>
    <property type="match status" value="1"/>
</dbReference>